<evidence type="ECO:0000256" key="7">
    <source>
        <dbReference type="PIRSR" id="PIRSR601461-1"/>
    </source>
</evidence>
<dbReference type="FunFam" id="2.40.70.10:FF:000016">
    <property type="entry name" value="Probable aspartic protease At2g35615"/>
    <property type="match status" value="1"/>
</dbReference>
<evidence type="ECO:0000256" key="2">
    <source>
        <dbReference type="ARBA" id="ARBA00022670"/>
    </source>
</evidence>
<dbReference type="PANTHER" id="PTHR47967:SF130">
    <property type="entry name" value="ASPARTIC PROTEINASE NEPENTHESIN-1-LIKE"/>
    <property type="match status" value="1"/>
</dbReference>
<dbReference type="FunFam" id="2.40.70.10:FF:000029">
    <property type="entry name" value="Aspartyl protease family protein"/>
    <property type="match status" value="1"/>
</dbReference>
<dbReference type="PRINTS" id="PR00792">
    <property type="entry name" value="PEPSIN"/>
</dbReference>
<dbReference type="Gene3D" id="2.40.70.10">
    <property type="entry name" value="Acid Proteases"/>
    <property type="match status" value="2"/>
</dbReference>
<feature type="active site" evidence="7">
    <location>
        <position position="95"/>
    </location>
</feature>
<organism evidence="11 12">
    <name type="scientific">Daucus carota subsp. sativus</name>
    <name type="common">Carrot</name>
    <dbReference type="NCBI Taxonomy" id="79200"/>
    <lineage>
        <taxon>Eukaryota</taxon>
        <taxon>Viridiplantae</taxon>
        <taxon>Streptophyta</taxon>
        <taxon>Embryophyta</taxon>
        <taxon>Tracheophyta</taxon>
        <taxon>Spermatophyta</taxon>
        <taxon>Magnoliopsida</taxon>
        <taxon>eudicotyledons</taxon>
        <taxon>Gunneridae</taxon>
        <taxon>Pentapetalae</taxon>
        <taxon>asterids</taxon>
        <taxon>campanulids</taxon>
        <taxon>Apiales</taxon>
        <taxon>Apiaceae</taxon>
        <taxon>Apioideae</taxon>
        <taxon>Scandiceae</taxon>
        <taxon>Daucinae</taxon>
        <taxon>Daucus</taxon>
        <taxon>Daucus sect. Daucus</taxon>
    </lineage>
</organism>
<dbReference type="Proteomes" id="UP000077755">
    <property type="component" value="Chromosome 5"/>
</dbReference>
<comment type="similarity">
    <text evidence="1 8">Belongs to the peptidase A1 family.</text>
</comment>
<dbReference type="EMBL" id="CP093347">
    <property type="protein sequence ID" value="WOH00537.1"/>
    <property type="molecule type" value="Genomic_DNA"/>
</dbReference>
<feature type="signal peptide" evidence="9">
    <location>
        <begin position="1"/>
        <end position="21"/>
    </location>
</feature>
<evidence type="ECO:0000256" key="3">
    <source>
        <dbReference type="ARBA" id="ARBA00022729"/>
    </source>
</evidence>
<keyword evidence="4 8" id="KW-0064">Aspartyl protease</keyword>
<name>A0AAF0X4R1_DAUCS</name>
<dbReference type="InterPro" id="IPR001461">
    <property type="entry name" value="Aspartic_peptidase_A1"/>
</dbReference>
<keyword evidence="5 8" id="KW-0378">Hydrolase</keyword>
<dbReference type="Pfam" id="PF14541">
    <property type="entry name" value="TAXi_C"/>
    <property type="match status" value="1"/>
</dbReference>
<keyword evidence="12" id="KW-1185">Reference proteome</keyword>
<dbReference type="InterPro" id="IPR032799">
    <property type="entry name" value="TAXi_C"/>
</dbReference>
<dbReference type="PROSITE" id="PS51767">
    <property type="entry name" value="PEPTIDASE_A1"/>
    <property type="match status" value="1"/>
</dbReference>
<dbReference type="InterPro" id="IPR021109">
    <property type="entry name" value="Peptidase_aspartic_dom_sf"/>
</dbReference>
<dbReference type="PROSITE" id="PS00141">
    <property type="entry name" value="ASP_PROTEASE"/>
    <property type="match status" value="1"/>
</dbReference>
<evidence type="ECO:0000256" key="9">
    <source>
        <dbReference type="SAM" id="SignalP"/>
    </source>
</evidence>
<dbReference type="PANTHER" id="PTHR47967">
    <property type="entry name" value="OS07G0603500 PROTEIN-RELATED"/>
    <property type="match status" value="1"/>
</dbReference>
<evidence type="ECO:0000313" key="11">
    <source>
        <dbReference type="EMBL" id="WOH00537.1"/>
    </source>
</evidence>
<dbReference type="InterPro" id="IPR033121">
    <property type="entry name" value="PEPTIDASE_A1"/>
</dbReference>
<dbReference type="CDD" id="cd05476">
    <property type="entry name" value="pepsin_A_like_plant"/>
    <property type="match status" value="1"/>
</dbReference>
<keyword evidence="2 8" id="KW-0645">Protease</keyword>
<dbReference type="Pfam" id="PF14543">
    <property type="entry name" value="TAXi_N"/>
    <property type="match status" value="1"/>
</dbReference>
<protein>
    <recommendedName>
        <fullName evidence="10">Peptidase A1 domain-containing protein</fullName>
    </recommendedName>
</protein>
<evidence type="ECO:0000256" key="8">
    <source>
        <dbReference type="RuleBase" id="RU000454"/>
    </source>
</evidence>
<keyword evidence="3 9" id="KW-0732">Signal</keyword>
<reference evidence="11" key="2">
    <citation type="submission" date="2022-03" db="EMBL/GenBank/DDBJ databases">
        <title>Draft title - Genomic analysis of global carrot germplasm unveils the trajectory of domestication and the origin of high carotenoid orange carrot.</title>
        <authorList>
            <person name="Iorizzo M."/>
            <person name="Ellison S."/>
            <person name="Senalik D."/>
            <person name="Macko-Podgorni A."/>
            <person name="Grzebelus D."/>
            <person name="Bostan H."/>
            <person name="Rolling W."/>
            <person name="Curaba J."/>
            <person name="Simon P."/>
        </authorList>
    </citation>
    <scope>NUCLEOTIDE SEQUENCE</scope>
    <source>
        <tissue evidence="11">Leaf</tissue>
    </source>
</reference>
<dbReference type="InterPro" id="IPR032861">
    <property type="entry name" value="TAXi_N"/>
</dbReference>
<reference evidence="11" key="1">
    <citation type="journal article" date="2016" name="Nat. Genet.">
        <title>A high-quality carrot genome assembly provides new insights into carotenoid accumulation and asterid genome evolution.</title>
        <authorList>
            <person name="Iorizzo M."/>
            <person name="Ellison S."/>
            <person name="Senalik D."/>
            <person name="Zeng P."/>
            <person name="Satapoomin P."/>
            <person name="Huang J."/>
            <person name="Bowman M."/>
            <person name="Iovene M."/>
            <person name="Sanseverino W."/>
            <person name="Cavagnaro P."/>
            <person name="Yildiz M."/>
            <person name="Macko-Podgorni A."/>
            <person name="Moranska E."/>
            <person name="Grzebelus E."/>
            <person name="Grzebelus D."/>
            <person name="Ashrafi H."/>
            <person name="Zheng Z."/>
            <person name="Cheng S."/>
            <person name="Spooner D."/>
            <person name="Van Deynze A."/>
            <person name="Simon P."/>
        </authorList>
    </citation>
    <scope>NUCLEOTIDE SEQUENCE</scope>
    <source>
        <tissue evidence="11">Leaf</tissue>
    </source>
</reference>
<dbReference type="InterPro" id="IPR001969">
    <property type="entry name" value="Aspartic_peptidase_AS"/>
</dbReference>
<accession>A0AAF0X4R1</accession>
<dbReference type="GO" id="GO:0005576">
    <property type="term" value="C:extracellular region"/>
    <property type="evidence" value="ECO:0007669"/>
    <property type="project" value="TreeGrafter"/>
</dbReference>
<gene>
    <name evidence="11" type="ORF">DCAR_0519903</name>
</gene>
<dbReference type="GO" id="GO:0006508">
    <property type="term" value="P:proteolysis"/>
    <property type="evidence" value="ECO:0007669"/>
    <property type="project" value="UniProtKB-KW"/>
</dbReference>
<keyword evidence="6" id="KW-0325">Glycoprotein</keyword>
<proteinExistence type="inferred from homology"/>
<evidence type="ECO:0000256" key="1">
    <source>
        <dbReference type="ARBA" id="ARBA00007447"/>
    </source>
</evidence>
<dbReference type="InterPro" id="IPR051708">
    <property type="entry name" value="Plant_Aspart_Prot_A1"/>
</dbReference>
<evidence type="ECO:0000256" key="5">
    <source>
        <dbReference type="ARBA" id="ARBA00022801"/>
    </source>
</evidence>
<evidence type="ECO:0000313" key="12">
    <source>
        <dbReference type="Proteomes" id="UP000077755"/>
    </source>
</evidence>
<dbReference type="InterPro" id="IPR034161">
    <property type="entry name" value="Pepsin-like_plant"/>
</dbReference>
<feature type="domain" description="Peptidase A1" evidence="10">
    <location>
        <begin position="77"/>
        <end position="421"/>
    </location>
</feature>
<evidence type="ECO:0000259" key="10">
    <source>
        <dbReference type="PROSITE" id="PS51767"/>
    </source>
</evidence>
<sequence>MAFSPFLVLITFLFLLTSSLSLSSPPLKIHLTHLHSSQNYSKLQLLQHALARSKARVERLSMMATMQSPVFSGQGEFLMNISIGTPPKPFSAILDTGSDLIWTQCSPCTKCFDQPTPVFDPKNSSSYSAIPCSSQLCKDMNIFRCDNGCKYLYTYGDQSSSQGYMAMETFTFLDSTNSKPMSVPNIGFGCGVNNQGSGFGQGSGLVGLGRGPLSLISQLGFKKFSYCLTSIGDNKTSSLLLGSLADFNYSTSSSYAKWTPLIQSSYQPTFYYLDLQGISVGETLLPISDSLFKLREDGSGGMIIDSGTTISYIQEDAFEMLKKEFSSQMMLRVTKSDSGGLDLCFDLPTNDISEIKVPKLKFHFKGVDLELPVENYMIADINMGLVCLGMAASNSMSILGNVQQQNFLVLHDLETESLSFVPTQCDQL</sequence>
<dbReference type="AlphaFoldDB" id="A0AAF0X4R1"/>
<dbReference type="GO" id="GO:0004190">
    <property type="term" value="F:aspartic-type endopeptidase activity"/>
    <property type="evidence" value="ECO:0007669"/>
    <property type="project" value="UniProtKB-KW"/>
</dbReference>
<dbReference type="KEGG" id="dcr:108222371"/>
<dbReference type="SUPFAM" id="SSF50630">
    <property type="entry name" value="Acid proteases"/>
    <property type="match status" value="1"/>
</dbReference>
<evidence type="ECO:0000256" key="4">
    <source>
        <dbReference type="ARBA" id="ARBA00022750"/>
    </source>
</evidence>
<feature type="chain" id="PRO_5042175511" description="Peptidase A1 domain-containing protein" evidence="9">
    <location>
        <begin position="22"/>
        <end position="428"/>
    </location>
</feature>
<evidence type="ECO:0000256" key="6">
    <source>
        <dbReference type="ARBA" id="ARBA00023180"/>
    </source>
</evidence>
<feature type="active site" evidence="7">
    <location>
        <position position="305"/>
    </location>
</feature>